<dbReference type="Pfam" id="PF08352">
    <property type="entry name" value="oligo_HPY"/>
    <property type="match status" value="2"/>
</dbReference>
<feature type="domain" description="ABC transporter" evidence="5">
    <location>
        <begin position="6"/>
        <end position="256"/>
    </location>
</feature>
<dbReference type="SMART" id="SM00382">
    <property type="entry name" value="AAA"/>
    <property type="match status" value="2"/>
</dbReference>
<proteinExistence type="inferred from homology"/>
<dbReference type="PANTHER" id="PTHR43776:SF7">
    <property type="entry name" value="D,D-DIPEPTIDE TRANSPORT ATP-BINDING PROTEIN DDPF-RELATED"/>
    <property type="match status" value="1"/>
</dbReference>
<dbReference type="AlphaFoldDB" id="A0A849ABK4"/>
<gene>
    <name evidence="6" type="ORF">HJ588_03220</name>
</gene>
<evidence type="ECO:0000256" key="3">
    <source>
        <dbReference type="ARBA" id="ARBA00022741"/>
    </source>
</evidence>
<dbReference type="CDD" id="cd03257">
    <property type="entry name" value="ABC_NikE_OppD_transporters"/>
    <property type="match status" value="2"/>
</dbReference>
<dbReference type="InterPro" id="IPR017871">
    <property type="entry name" value="ABC_transporter-like_CS"/>
</dbReference>
<dbReference type="GO" id="GO:0055085">
    <property type="term" value="P:transmembrane transport"/>
    <property type="evidence" value="ECO:0007669"/>
    <property type="project" value="UniProtKB-ARBA"/>
</dbReference>
<dbReference type="InterPro" id="IPR013563">
    <property type="entry name" value="Oligopep_ABC_C"/>
</dbReference>
<dbReference type="PROSITE" id="PS50893">
    <property type="entry name" value="ABC_TRANSPORTER_2"/>
    <property type="match status" value="2"/>
</dbReference>
<dbReference type="PANTHER" id="PTHR43776">
    <property type="entry name" value="TRANSPORT ATP-BINDING PROTEIN"/>
    <property type="match status" value="1"/>
</dbReference>
<dbReference type="Proteomes" id="UP000557772">
    <property type="component" value="Unassembled WGS sequence"/>
</dbReference>
<protein>
    <submittedName>
        <fullName evidence="6">ABC transporter ATP-binding protein</fullName>
    </submittedName>
</protein>
<dbReference type="Pfam" id="PF00005">
    <property type="entry name" value="ABC_tran"/>
    <property type="match status" value="2"/>
</dbReference>
<evidence type="ECO:0000259" key="5">
    <source>
        <dbReference type="PROSITE" id="PS50893"/>
    </source>
</evidence>
<dbReference type="InterPro" id="IPR050319">
    <property type="entry name" value="ABC_transp_ATP-bind"/>
</dbReference>
<comment type="caution">
    <text evidence="6">The sequence shown here is derived from an EMBL/GenBank/DDBJ whole genome shotgun (WGS) entry which is preliminary data.</text>
</comment>
<evidence type="ECO:0000313" key="7">
    <source>
        <dbReference type="Proteomes" id="UP000557772"/>
    </source>
</evidence>
<dbReference type="NCBIfam" id="NF007739">
    <property type="entry name" value="PRK10419.1"/>
    <property type="match status" value="2"/>
</dbReference>
<evidence type="ECO:0000313" key="6">
    <source>
        <dbReference type="EMBL" id="NNG38284.1"/>
    </source>
</evidence>
<accession>A0A849ABK4</accession>
<evidence type="ECO:0000256" key="1">
    <source>
        <dbReference type="ARBA" id="ARBA00005417"/>
    </source>
</evidence>
<comment type="similarity">
    <text evidence="1">Belongs to the ABC transporter superfamily.</text>
</comment>
<reference evidence="6 7" key="1">
    <citation type="submission" date="2020-05" db="EMBL/GenBank/DDBJ databases">
        <title>Flexivirga sp. ID2601S isolated from air conditioner.</title>
        <authorList>
            <person name="Kim D.H."/>
        </authorList>
    </citation>
    <scope>NUCLEOTIDE SEQUENCE [LARGE SCALE GENOMIC DNA]</scope>
    <source>
        <strain evidence="6 7">ID2601S</strain>
    </source>
</reference>
<name>A0A849ABK4_9MICO</name>
<sequence length="541" mass="57491">MMGALLEVDGLRVSYRSRSAETAALRGASLTVDRGEVVALVGESGSGKSTLAHAILRLLPPGGVVLAGRVDFEGEDVLALDRKRLGRLLGRGMALVPQDAATFLDPTKRIGWQVAEVRRVHGLADRRTAAVEAVRLLATAGLPDPEVVAHRYPHELSGGMRQRVLIAVALAGEPSLIIADEPTSSLDVTVQKEVLDHLQSLVQQLDIALLLVTHDLEVAAERADRVVVMHAGEVVETGTASDLLAAPAEPYTRELVAAVPRLTDPPLVSPAAADDRVPALRLASVSRSYSSPGRGTHRAVADVDLAVPSGRSVGLVGESGSGKSTLARIAALLDRPDAGSVELAGVDTARLRHTDRRRLRRSVQLIHQSPHDSLDPRFTIARSIAEPLRAFGIGERSSRRDAIPDLLTMVGLDPGLGSRRPGELSGGQLQRVAIARALALQPSLLICDEPVSALDVSTQAQILQLLAGLNRDHRIGMVFVSHDLAVVRQICTDVVVLRHGTVVEAGTVDDVFGAPRHPYTRRLLDSVPRARTGDGVRASAP</sequence>
<organism evidence="6 7">
    <name type="scientific">Flexivirga aerilata</name>
    <dbReference type="NCBI Taxonomy" id="1656889"/>
    <lineage>
        <taxon>Bacteria</taxon>
        <taxon>Bacillati</taxon>
        <taxon>Actinomycetota</taxon>
        <taxon>Actinomycetes</taxon>
        <taxon>Micrococcales</taxon>
        <taxon>Dermacoccaceae</taxon>
        <taxon>Flexivirga</taxon>
    </lineage>
</organism>
<dbReference type="NCBIfam" id="NF008453">
    <property type="entry name" value="PRK11308.1"/>
    <property type="match status" value="2"/>
</dbReference>
<dbReference type="SUPFAM" id="SSF52540">
    <property type="entry name" value="P-loop containing nucleoside triphosphate hydrolases"/>
    <property type="match status" value="2"/>
</dbReference>
<dbReference type="InterPro" id="IPR027417">
    <property type="entry name" value="P-loop_NTPase"/>
</dbReference>
<evidence type="ECO:0000256" key="4">
    <source>
        <dbReference type="ARBA" id="ARBA00022840"/>
    </source>
</evidence>
<keyword evidence="3" id="KW-0547">Nucleotide-binding</keyword>
<feature type="domain" description="ABC transporter" evidence="5">
    <location>
        <begin position="280"/>
        <end position="524"/>
    </location>
</feature>
<dbReference type="GO" id="GO:0005524">
    <property type="term" value="F:ATP binding"/>
    <property type="evidence" value="ECO:0007669"/>
    <property type="project" value="UniProtKB-KW"/>
</dbReference>
<keyword evidence="4 6" id="KW-0067">ATP-binding</keyword>
<dbReference type="GO" id="GO:0016887">
    <property type="term" value="F:ATP hydrolysis activity"/>
    <property type="evidence" value="ECO:0007669"/>
    <property type="project" value="InterPro"/>
</dbReference>
<dbReference type="InterPro" id="IPR003593">
    <property type="entry name" value="AAA+_ATPase"/>
</dbReference>
<keyword evidence="2" id="KW-0813">Transport</keyword>
<evidence type="ECO:0000256" key="2">
    <source>
        <dbReference type="ARBA" id="ARBA00022448"/>
    </source>
</evidence>
<dbReference type="RefSeq" id="WP_171151873.1">
    <property type="nucleotide sequence ID" value="NZ_JABENB010000001.1"/>
</dbReference>
<dbReference type="PROSITE" id="PS00211">
    <property type="entry name" value="ABC_TRANSPORTER_1"/>
    <property type="match status" value="2"/>
</dbReference>
<dbReference type="GO" id="GO:0015833">
    <property type="term" value="P:peptide transport"/>
    <property type="evidence" value="ECO:0007669"/>
    <property type="project" value="InterPro"/>
</dbReference>
<dbReference type="EMBL" id="JABENB010000001">
    <property type="protein sequence ID" value="NNG38284.1"/>
    <property type="molecule type" value="Genomic_DNA"/>
</dbReference>
<keyword evidence="7" id="KW-1185">Reference proteome</keyword>
<dbReference type="Gene3D" id="3.40.50.300">
    <property type="entry name" value="P-loop containing nucleotide triphosphate hydrolases"/>
    <property type="match status" value="2"/>
</dbReference>
<dbReference type="InterPro" id="IPR003439">
    <property type="entry name" value="ABC_transporter-like_ATP-bd"/>
</dbReference>